<sequence>MTAIGLVEQAETEVVPVLRKEFAALKPAPVPDAPTHESLKDERGTGRAAGRRAARPWTNLRPGQVTGLTRRSCRWRAKLRW</sequence>
<feature type="region of interest" description="Disordered" evidence="1">
    <location>
        <begin position="28"/>
        <end position="63"/>
    </location>
</feature>
<evidence type="ECO:0000313" key="3">
    <source>
        <dbReference type="Proteomes" id="UP000017746"/>
    </source>
</evidence>
<evidence type="ECO:0000256" key="1">
    <source>
        <dbReference type="SAM" id="MobiDB-lite"/>
    </source>
</evidence>
<reference evidence="2 3" key="1">
    <citation type="journal article" date="2014" name="J. Biotechnol.">
        <title>Complete genome sequence of the actinobacterium Actinoplanes friuliensis HAG 010964, producer of the lipopeptide antibiotic friulimycin.</title>
        <authorList>
            <person name="Ruckert C."/>
            <person name="Szczepanowski R."/>
            <person name="Albersmeier A."/>
            <person name="Goesmann A."/>
            <person name="Fischer N."/>
            <person name="Steinkamper A."/>
            <person name="Puhler A."/>
            <person name="Biener R."/>
            <person name="Schwartz D."/>
            <person name="Kalinowski J."/>
        </authorList>
    </citation>
    <scope>NUCLEOTIDE SEQUENCE [LARGE SCALE GENOMIC DNA]</scope>
    <source>
        <strain evidence="2 3">DSM 7358</strain>
    </source>
</reference>
<protein>
    <submittedName>
        <fullName evidence="2">Luciferase-like, subgroup</fullName>
    </submittedName>
</protein>
<dbReference type="Proteomes" id="UP000017746">
    <property type="component" value="Chromosome"/>
</dbReference>
<evidence type="ECO:0000313" key="2">
    <source>
        <dbReference type="EMBL" id="AGZ40739.1"/>
    </source>
</evidence>
<dbReference type="HOGENOM" id="CLU_2566145_0_0_11"/>
<name>U5VV45_9ACTN</name>
<feature type="compositionally biased region" description="Basic and acidic residues" evidence="1">
    <location>
        <begin position="34"/>
        <end position="45"/>
    </location>
</feature>
<dbReference type="KEGG" id="afs:AFR_12265"/>
<gene>
    <name evidence="2" type="ORF">AFR_12265</name>
</gene>
<proteinExistence type="predicted"/>
<keyword evidence="3" id="KW-1185">Reference proteome</keyword>
<organism evidence="2 3">
    <name type="scientific">Actinoplanes friuliensis DSM 7358</name>
    <dbReference type="NCBI Taxonomy" id="1246995"/>
    <lineage>
        <taxon>Bacteria</taxon>
        <taxon>Bacillati</taxon>
        <taxon>Actinomycetota</taxon>
        <taxon>Actinomycetes</taxon>
        <taxon>Micromonosporales</taxon>
        <taxon>Micromonosporaceae</taxon>
        <taxon>Actinoplanes</taxon>
    </lineage>
</organism>
<accession>U5VV45</accession>
<dbReference type="EMBL" id="CP006272">
    <property type="protein sequence ID" value="AGZ40739.1"/>
    <property type="molecule type" value="Genomic_DNA"/>
</dbReference>
<dbReference type="AlphaFoldDB" id="U5VV45"/>